<dbReference type="RefSeq" id="WP_075125376.1">
    <property type="nucleotide sequence ID" value="NZ_MSIE01000015.1"/>
</dbReference>
<dbReference type="STRING" id="1912961.BU204_10210"/>
<evidence type="ECO:0000256" key="2">
    <source>
        <dbReference type="ARBA" id="ARBA00005995"/>
    </source>
</evidence>
<feature type="binding site" evidence="4">
    <location>
        <begin position="41"/>
        <end position="42"/>
    </location>
    <ligand>
        <name>FAD</name>
        <dbReference type="ChEBI" id="CHEBI:57692"/>
    </ligand>
</feature>
<keyword evidence="7" id="KW-1185">Reference proteome</keyword>
<dbReference type="Gene3D" id="3.50.50.60">
    <property type="entry name" value="FAD/NAD(P)-binding domain"/>
    <property type="match status" value="1"/>
</dbReference>
<keyword evidence="3" id="KW-0560">Oxidoreductase</keyword>
<feature type="binding site" evidence="4">
    <location>
        <position position="240"/>
    </location>
    <ligand>
        <name>FAD</name>
        <dbReference type="ChEBI" id="CHEBI:57692"/>
    </ligand>
</feature>
<evidence type="ECO:0000256" key="3">
    <source>
        <dbReference type="ARBA" id="ARBA00023002"/>
    </source>
</evidence>
<accession>A0A1Q8CTE3</accession>
<dbReference type="PRINTS" id="PR00757">
    <property type="entry name" value="AMINEOXDASEF"/>
</dbReference>
<reference evidence="6 7" key="1">
    <citation type="submission" date="2016-12" db="EMBL/GenBank/DDBJ databases">
        <title>The draft genome sequence of Actinophytocola sp. 11-183.</title>
        <authorList>
            <person name="Wang W."/>
            <person name="Yuan L."/>
        </authorList>
    </citation>
    <scope>NUCLEOTIDE SEQUENCE [LARGE SCALE GENOMIC DNA]</scope>
    <source>
        <strain evidence="6 7">11-183</strain>
    </source>
</reference>
<comment type="caution">
    <text evidence="6">The sequence shown here is derived from an EMBL/GenBank/DDBJ whole genome shotgun (WGS) entry which is preliminary data.</text>
</comment>
<name>A0A1Q8CTE3_9PSEU</name>
<dbReference type="AlphaFoldDB" id="A0A1Q8CTE3"/>
<proteinExistence type="inferred from homology"/>
<dbReference type="Pfam" id="PF01593">
    <property type="entry name" value="Amino_oxidase"/>
    <property type="match status" value="1"/>
</dbReference>
<dbReference type="GO" id="GO:0016491">
    <property type="term" value="F:oxidoreductase activity"/>
    <property type="evidence" value="ECO:0007669"/>
    <property type="project" value="UniProtKB-KW"/>
</dbReference>
<dbReference type="InterPro" id="IPR036188">
    <property type="entry name" value="FAD/NAD-bd_sf"/>
</dbReference>
<comment type="cofactor">
    <cofactor evidence="1">
        <name>FAD</name>
        <dbReference type="ChEBI" id="CHEBI:57692"/>
    </cofactor>
</comment>
<dbReference type="SUPFAM" id="SSF54373">
    <property type="entry name" value="FAD-linked reductases, C-terminal domain"/>
    <property type="match status" value="1"/>
</dbReference>
<dbReference type="EMBL" id="MSIE01000015">
    <property type="protein sequence ID" value="OLF17584.1"/>
    <property type="molecule type" value="Genomic_DNA"/>
</dbReference>
<evidence type="ECO:0000256" key="4">
    <source>
        <dbReference type="PIRSR" id="PIRSR601613-1"/>
    </source>
</evidence>
<feature type="binding site" evidence="4">
    <location>
        <position position="345"/>
    </location>
    <ligand>
        <name>substrate</name>
    </ligand>
</feature>
<evidence type="ECO:0000313" key="7">
    <source>
        <dbReference type="Proteomes" id="UP000185596"/>
    </source>
</evidence>
<evidence type="ECO:0000313" key="6">
    <source>
        <dbReference type="EMBL" id="OLF17584.1"/>
    </source>
</evidence>
<evidence type="ECO:0000259" key="5">
    <source>
        <dbReference type="Pfam" id="PF01593"/>
    </source>
</evidence>
<comment type="similarity">
    <text evidence="2">Belongs to the flavin monoamine oxidase family.</text>
</comment>
<evidence type="ECO:0000256" key="1">
    <source>
        <dbReference type="ARBA" id="ARBA00001974"/>
    </source>
</evidence>
<dbReference type="OrthoDB" id="337830at2"/>
<gene>
    <name evidence="6" type="ORF">BU204_10210</name>
</gene>
<sequence>MRDVREHPKIEADVVVVGAGFAGATAASELARSGRSVALLEARDRLGGRALSHPIGAGKIVELGCEFHLPDSVNARTAAALGIASEKVYDEGYKLIETERRLTRWKGSIPRISPIALADFGQAALRIERMRRAVPEEAPWTAPHAARWDSETMWSWTRRNIRTREGRLLMRLLLEAGMGAAPSEMSVLHVLNYSNCTNGFRAMTTITGGALENRFAGGAQNLVLRIAENVTADTYVNAHVRRIEQGDDRVRVTGPGFEATGRRVVVAVPTPLVGRIDFAPSLPETRTRLTQRMTMGAAIKYLVLYDEPFWRRDGMSGMAISFRSPFRAVLDGSPADGSPGVLTVFVTGPAAHHIAAMEPSRRRELLRRQLGRYFGARAEKPQEIIEQNWMAEPFTQGCYHGYCPPGFYTEYGPALKEPIGRIHWAGAETVPVEYGAMGGAIYSGRRVAAEIAGQMSTKSSTTAVIA</sequence>
<organism evidence="6 7">
    <name type="scientific">Actinophytocola xanthii</name>
    <dbReference type="NCBI Taxonomy" id="1912961"/>
    <lineage>
        <taxon>Bacteria</taxon>
        <taxon>Bacillati</taxon>
        <taxon>Actinomycetota</taxon>
        <taxon>Actinomycetes</taxon>
        <taxon>Pseudonocardiales</taxon>
        <taxon>Pseudonocardiaceae</taxon>
    </lineage>
</organism>
<dbReference type="InterPro" id="IPR002937">
    <property type="entry name" value="Amino_oxidase"/>
</dbReference>
<dbReference type="PANTHER" id="PTHR43563">
    <property type="entry name" value="AMINE OXIDASE"/>
    <property type="match status" value="1"/>
</dbReference>
<protein>
    <recommendedName>
        <fullName evidence="5">Amine oxidase domain-containing protein</fullName>
    </recommendedName>
</protein>
<dbReference type="SUPFAM" id="SSF51905">
    <property type="entry name" value="FAD/NAD(P)-binding domain"/>
    <property type="match status" value="1"/>
</dbReference>
<dbReference type="InterPro" id="IPR001613">
    <property type="entry name" value="Flavin_amine_oxidase"/>
</dbReference>
<dbReference type="PANTHER" id="PTHR43563:SF1">
    <property type="entry name" value="AMINE OXIDASE [FLAVIN-CONTAINING] B"/>
    <property type="match status" value="1"/>
</dbReference>
<feature type="binding site" evidence="4">
    <location>
        <position position="428"/>
    </location>
    <ligand>
        <name>FAD</name>
        <dbReference type="ChEBI" id="CHEBI:57692"/>
    </ligand>
</feature>
<dbReference type="Proteomes" id="UP000185596">
    <property type="component" value="Unassembled WGS sequence"/>
</dbReference>
<feature type="domain" description="Amine oxidase" evidence="5">
    <location>
        <begin position="21"/>
        <end position="451"/>
    </location>
</feature>
<dbReference type="InterPro" id="IPR050703">
    <property type="entry name" value="Flavin_MAO"/>
</dbReference>